<dbReference type="GO" id="GO:0042597">
    <property type="term" value="C:periplasmic space"/>
    <property type="evidence" value="ECO:0007669"/>
    <property type="project" value="UniProtKB-ARBA"/>
</dbReference>
<dbReference type="PANTHER" id="PTHR30290">
    <property type="entry name" value="PERIPLASMIC BINDING COMPONENT OF ABC TRANSPORTER"/>
    <property type="match status" value="1"/>
</dbReference>
<evidence type="ECO:0000313" key="3">
    <source>
        <dbReference type="Proteomes" id="UP000824211"/>
    </source>
</evidence>
<evidence type="ECO:0000313" key="2">
    <source>
        <dbReference type="EMBL" id="HJB58398.1"/>
    </source>
</evidence>
<dbReference type="Gene3D" id="3.10.105.10">
    <property type="entry name" value="Dipeptide-binding Protein, Domain 3"/>
    <property type="match status" value="1"/>
</dbReference>
<comment type="caution">
    <text evidence="2">The sequence shown here is derived from an EMBL/GenBank/DDBJ whole genome shotgun (WGS) entry which is preliminary data.</text>
</comment>
<dbReference type="InterPro" id="IPR006311">
    <property type="entry name" value="TAT_signal"/>
</dbReference>
<dbReference type="InterPro" id="IPR030678">
    <property type="entry name" value="Peptide/Ni-bd"/>
</dbReference>
<dbReference type="Proteomes" id="UP000824211">
    <property type="component" value="Unassembled WGS sequence"/>
</dbReference>
<dbReference type="GO" id="GO:0015833">
    <property type="term" value="P:peptide transport"/>
    <property type="evidence" value="ECO:0007669"/>
    <property type="project" value="TreeGrafter"/>
</dbReference>
<evidence type="ECO:0000259" key="1">
    <source>
        <dbReference type="Pfam" id="PF00496"/>
    </source>
</evidence>
<dbReference type="GO" id="GO:0043190">
    <property type="term" value="C:ATP-binding cassette (ABC) transporter complex"/>
    <property type="evidence" value="ECO:0007669"/>
    <property type="project" value="InterPro"/>
</dbReference>
<dbReference type="Gene3D" id="3.40.190.10">
    <property type="entry name" value="Periplasmic binding protein-like II"/>
    <property type="match status" value="1"/>
</dbReference>
<gene>
    <name evidence="2" type="ORF">H9771_01850</name>
</gene>
<dbReference type="PROSITE" id="PS51257">
    <property type="entry name" value="PROKAR_LIPOPROTEIN"/>
    <property type="match status" value="1"/>
</dbReference>
<dbReference type="GO" id="GO:1904680">
    <property type="term" value="F:peptide transmembrane transporter activity"/>
    <property type="evidence" value="ECO:0007669"/>
    <property type="project" value="TreeGrafter"/>
</dbReference>
<dbReference type="SUPFAM" id="SSF53850">
    <property type="entry name" value="Periplasmic binding protein-like II"/>
    <property type="match status" value="1"/>
</dbReference>
<proteinExistence type="predicted"/>
<protein>
    <submittedName>
        <fullName evidence="2">ABC transporter substrate-binding protein</fullName>
    </submittedName>
</protein>
<dbReference type="NCBIfam" id="TIGR01409">
    <property type="entry name" value="TAT_signal_seq"/>
    <property type="match status" value="1"/>
</dbReference>
<dbReference type="InterPro" id="IPR019546">
    <property type="entry name" value="TAT_signal_bac_arc"/>
</dbReference>
<reference evidence="2" key="2">
    <citation type="submission" date="2021-04" db="EMBL/GenBank/DDBJ databases">
        <authorList>
            <person name="Gilroy R."/>
        </authorList>
    </citation>
    <scope>NUCLEOTIDE SEQUENCE</scope>
    <source>
        <strain evidence="2">ChiHjej9B8-13557</strain>
    </source>
</reference>
<accession>A0A9D2MF24</accession>
<feature type="domain" description="Solute-binding protein family 5" evidence="1">
    <location>
        <begin position="101"/>
        <end position="442"/>
    </location>
</feature>
<dbReference type="InterPro" id="IPR000914">
    <property type="entry name" value="SBP_5_dom"/>
</dbReference>
<dbReference type="EMBL" id="DWXX01000034">
    <property type="protein sequence ID" value="HJB58398.1"/>
    <property type="molecule type" value="Genomic_DNA"/>
</dbReference>
<sequence length="539" mass="58797">MKKIDRRSFLKGMGISAAALGLAACGGSDSSSAPAASSSAGAGAASSAPASGPKKGGTLRLCYNNPIASPGYTPRASGNAALYYLTCSYENLFTYDADGALVPKLATAWEVNAEEPSITWTLREGVQFADGEPFNAEAVKRNIEEYQANNRTEVANIAECQVIDDTHIKMLMAEPNSSTLESVGFFVFYMSPKAIDNPSSLDAATCGTGPFQLTEFETNAYAIYTRNDNYWQEGLPYLDSVEITVVTESSTGSTAFRANEYDMFWIGLTSPTIQQELINEGIYIKEDNQNGMGVETLGLVPNSAIDSPWADAKVRRAMCYAIDCDAINAAFLMGAAQMTDQWAVPGSVTYNDDINHYTYNPERAKELLAEAGYPDGFDTNIVTVSTYSDMFTAIANMLSAVGIRCTIQQVDAATNNQLFADGTWEGLMAHYATVSPDLGLYMGRHLDYNGAYYAKGIQHPGYEMELLEEIRRCMDTEEKHALEKELQAAIYDAETGSCLFGRPLYVNTSSMYKYDYVIDDHATEAFTASWDLSACWLNK</sequence>
<dbReference type="PIRSF" id="PIRSF002741">
    <property type="entry name" value="MppA"/>
    <property type="match status" value="1"/>
</dbReference>
<dbReference type="PANTHER" id="PTHR30290:SF83">
    <property type="entry name" value="ABC TRANSPORTER SUBSTRATE-BINDING PROTEIN"/>
    <property type="match status" value="1"/>
</dbReference>
<name>A0A9D2MF24_9FIRM</name>
<dbReference type="AlphaFoldDB" id="A0A9D2MF24"/>
<dbReference type="Pfam" id="PF00496">
    <property type="entry name" value="SBP_bac_5"/>
    <property type="match status" value="1"/>
</dbReference>
<dbReference type="PROSITE" id="PS51318">
    <property type="entry name" value="TAT"/>
    <property type="match status" value="1"/>
</dbReference>
<organism evidence="2 3">
    <name type="scientific">Candidatus Faecalibacterium faecipullorum</name>
    <dbReference type="NCBI Taxonomy" id="2838578"/>
    <lineage>
        <taxon>Bacteria</taxon>
        <taxon>Bacillati</taxon>
        <taxon>Bacillota</taxon>
        <taxon>Clostridia</taxon>
        <taxon>Eubacteriales</taxon>
        <taxon>Oscillospiraceae</taxon>
        <taxon>Faecalibacterium</taxon>
    </lineage>
</organism>
<reference evidence="2" key="1">
    <citation type="journal article" date="2021" name="PeerJ">
        <title>Extensive microbial diversity within the chicken gut microbiome revealed by metagenomics and culture.</title>
        <authorList>
            <person name="Gilroy R."/>
            <person name="Ravi A."/>
            <person name="Getino M."/>
            <person name="Pursley I."/>
            <person name="Horton D.L."/>
            <person name="Alikhan N.F."/>
            <person name="Baker D."/>
            <person name="Gharbi K."/>
            <person name="Hall N."/>
            <person name="Watson M."/>
            <person name="Adriaenssens E.M."/>
            <person name="Foster-Nyarko E."/>
            <person name="Jarju S."/>
            <person name="Secka A."/>
            <person name="Antonio M."/>
            <person name="Oren A."/>
            <person name="Chaudhuri R.R."/>
            <person name="La Ragione R."/>
            <person name="Hildebrand F."/>
            <person name="Pallen M.J."/>
        </authorList>
    </citation>
    <scope>NUCLEOTIDE SEQUENCE</scope>
    <source>
        <strain evidence="2">ChiHjej9B8-13557</strain>
    </source>
</reference>
<dbReference type="InterPro" id="IPR039424">
    <property type="entry name" value="SBP_5"/>
</dbReference>
<dbReference type="CDD" id="cd00995">
    <property type="entry name" value="PBP2_NikA_DppA_OppA_like"/>
    <property type="match status" value="1"/>
</dbReference>